<protein>
    <submittedName>
        <fullName evidence="1">Uncharacterized protein</fullName>
    </submittedName>
</protein>
<accession>A0AB35RVC9</accession>
<name>A0AB35RVC9_9ENTR</name>
<evidence type="ECO:0000313" key="1">
    <source>
        <dbReference type="EMBL" id="MDV2864565.1"/>
    </source>
</evidence>
<evidence type="ECO:0000313" key="2">
    <source>
        <dbReference type="Proteomes" id="UP001286589"/>
    </source>
</evidence>
<keyword evidence="2" id="KW-1185">Reference proteome</keyword>
<dbReference type="EMBL" id="JAWJAC010000012">
    <property type="protein sequence ID" value="MDV2864565.1"/>
    <property type="molecule type" value="Genomic_DNA"/>
</dbReference>
<gene>
    <name evidence="1" type="ORF">R0H02_19155</name>
</gene>
<sequence length="93" mass="10369">MGGERDDFLLIKIALRNKSDGKGANERNKCHGYANDQPFASIAFYNSLCCLHAVTALKATDLEFLPEQRKCSWESGKTMRKGREFSPSVVEGL</sequence>
<dbReference type="AlphaFoldDB" id="A0AB35RVC9"/>
<dbReference type="RefSeq" id="WP_229222378.1">
    <property type="nucleotide sequence ID" value="NZ_JAWJAC010000012.1"/>
</dbReference>
<reference evidence="1 2" key="1">
    <citation type="submission" date="2023-10" db="EMBL/GenBank/DDBJ databases">
        <title>Phytobacter spp. The emergence of a new genus of hospital-origin enterobacteria encoding carbapenemases in Argentina.</title>
        <authorList>
            <person name="Vay C."/>
            <person name="Almuzara M."/>
            <person name="Traglia G.M."/>
            <person name="Campos J."/>
        </authorList>
    </citation>
    <scope>NUCLEOTIDE SEQUENCE [LARGE SCALE GENOMIC DNA]</scope>
    <source>
        <strain evidence="1 2">CVMA36</strain>
    </source>
</reference>
<proteinExistence type="predicted"/>
<comment type="caution">
    <text evidence="1">The sequence shown here is derived from an EMBL/GenBank/DDBJ whole genome shotgun (WGS) entry which is preliminary data.</text>
</comment>
<organism evidence="1 2">
    <name type="scientific">Phytobacter ursingii</name>
    <dbReference type="NCBI Taxonomy" id="1972431"/>
    <lineage>
        <taxon>Bacteria</taxon>
        <taxon>Pseudomonadati</taxon>
        <taxon>Pseudomonadota</taxon>
        <taxon>Gammaproteobacteria</taxon>
        <taxon>Enterobacterales</taxon>
        <taxon>Enterobacteriaceae</taxon>
        <taxon>Phytobacter</taxon>
    </lineage>
</organism>
<dbReference type="Proteomes" id="UP001286589">
    <property type="component" value="Unassembled WGS sequence"/>
</dbReference>